<dbReference type="PROSITE" id="PS51318">
    <property type="entry name" value="TAT"/>
    <property type="match status" value="1"/>
</dbReference>
<organism evidence="6 7">
    <name type="scientific">Paludisphaera mucosa</name>
    <dbReference type="NCBI Taxonomy" id="3030827"/>
    <lineage>
        <taxon>Bacteria</taxon>
        <taxon>Pseudomonadati</taxon>
        <taxon>Planctomycetota</taxon>
        <taxon>Planctomycetia</taxon>
        <taxon>Isosphaerales</taxon>
        <taxon>Isosphaeraceae</taxon>
        <taxon>Paludisphaera</taxon>
    </lineage>
</organism>
<sequence length="307" mass="32782">MPIHLPPTSRRTFLNSLALGGAALVLPGIRPTSAAGRDEPGGYVALLADTHIDQDAGKVVRDAFNVSASLRAVVADVLAQPRPPACVAVVGDLALKNGQPGDYGRFLELVAPLRERGIPVHLTLGNHDDRDAFRKALHQEAEAAVEGRCAAVVEAAGARLVLLDSLDKVDEVPGLLGEAQRAWLARTLDAAPAAATVVLVHHNPSPTAEPAPGTLQDTAALLDILRPRKQVKALVYGHTHAWRRSEEDGLHLVNLPAVAYPFEKTEPVGWCRFEPLRDGRGATFELRCTGGDRSKDGERAELAWRGA</sequence>
<gene>
    <name evidence="6" type="ORF">PZE19_15925</name>
</gene>
<dbReference type="PANTHER" id="PTHR42988:SF2">
    <property type="entry name" value="CYCLIC NUCLEOTIDE PHOSPHODIESTERASE CBUA0032-RELATED"/>
    <property type="match status" value="1"/>
</dbReference>
<name>A0ABT6FD13_9BACT</name>
<keyword evidence="3" id="KW-0408">Iron</keyword>
<comment type="similarity">
    <text evidence="4">Belongs to the cyclic nucleotide phosphodiesterase class-III family.</text>
</comment>
<feature type="domain" description="Calcineurin-like phosphoesterase" evidence="5">
    <location>
        <begin position="44"/>
        <end position="241"/>
    </location>
</feature>
<keyword evidence="2" id="KW-0378">Hydrolase</keyword>
<evidence type="ECO:0000259" key="5">
    <source>
        <dbReference type="Pfam" id="PF00149"/>
    </source>
</evidence>
<keyword evidence="1" id="KW-0479">Metal-binding</keyword>
<proteinExistence type="inferred from homology"/>
<dbReference type="PANTHER" id="PTHR42988">
    <property type="entry name" value="PHOSPHOHYDROLASE"/>
    <property type="match status" value="1"/>
</dbReference>
<reference evidence="6 7" key="1">
    <citation type="submission" date="2023-03" db="EMBL/GenBank/DDBJ databases">
        <title>Paludisphaera mucosa sp. nov. a novel planctomycete from northern fen.</title>
        <authorList>
            <person name="Ivanova A."/>
        </authorList>
    </citation>
    <scope>NUCLEOTIDE SEQUENCE [LARGE SCALE GENOMIC DNA]</scope>
    <source>
        <strain evidence="6 7">Pla2</strain>
    </source>
</reference>
<evidence type="ECO:0000256" key="4">
    <source>
        <dbReference type="ARBA" id="ARBA00025742"/>
    </source>
</evidence>
<evidence type="ECO:0000256" key="2">
    <source>
        <dbReference type="ARBA" id="ARBA00022801"/>
    </source>
</evidence>
<evidence type="ECO:0000313" key="7">
    <source>
        <dbReference type="Proteomes" id="UP001216907"/>
    </source>
</evidence>
<dbReference type="InterPro" id="IPR006311">
    <property type="entry name" value="TAT_signal"/>
</dbReference>
<dbReference type="Gene3D" id="3.60.21.10">
    <property type="match status" value="1"/>
</dbReference>
<keyword evidence="7" id="KW-1185">Reference proteome</keyword>
<dbReference type="InterPro" id="IPR004843">
    <property type="entry name" value="Calcineurin-like_PHP"/>
</dbReference>
<evidence type="ECO:0000256" key="1">
    <source>
        <dbReference type="ARBA" id="ARBA00022723"/>
    </source>
</evidence>
<comment type="caution">
    <text evidence="6">The sequence shown here is derived from an EMBL/GenBank/DDBJ whole genome shotgun (WGS) entry which is preliminary data.</text>
</comment>
<dbReference type="Proteomes" id="UP001216907">
    <property type="component" value="Unassembled WGS sequence"/>
</dbReference>
<accession>A0ABT6FD13</accession>
<dbReference type="InterPro" id="IPR050884">
    <property type="entry name" value="CNP_phosphodiesterase-III"/>
</dbReference>
<evidence type="ECO:0000256" key="3">
    <source>
        <dbReference type="ARBA" id="ARBA00023004"/>
    </source>
</evidence>
<evidence type="ECO:0000313" key="6">
    <source>
        <dbReference type="EMBL" id="MDG3005278.1"/>
    </source>
</evidence>
<dbReference type="EMBL" id="JARRAG010000002">
    <property type="protein sequence ID" value="MDG3005278.1"/>
    <property type="molecule type" value="Genomic_DNA"/>
</dbReference>
<dbReference type="RefSeq" id="WP_277861623.1">
    <property type="nucleotide sequence ID" value="NZ_JARRAG010000002.1"/>
</dbReference>
<dbReference type="InterPro" id="IPR029052">
    <property type="entry name" value="Metallo-depent_PP-like"/>
</dbReference>
<dbReference type="SUPFAM" id="SSF56300">
    <property type="entry name" value="Metallo-dependent phosphatases"/>
    <property type="match status" value="1"/>
</dbReference>
<dbReference type="Pfam" id="PF00149">
    <property type="entry name" value="Metallophos"/>
    <property type="match status" value="1"/>
</dbReference>
<protein>
    <submittedName>
        <fullName evidence="6">Metallophosphoesterase</fullName>
    </submittedName>
</protein>